<dbReference type="GO" id="GO:0005739">
    <property type="term" value="C:mitochondrion"/>
    <property type="evidence" value="ECO:0007669"/>
    <property type="project" value="UniProtKB-SubCell"/>
</dbReference>
<gene>
    <name evidence="7" type="primary">OXR1</name>
    <name evidence="7" type="ORF">OC846_001737</name>
</gene>
<evidence type="ECO:0000256" key="2">
    <source>
        <dbReference type="ARBA" id="ARBA00009540"/>
    </source>
</evidence>
<keyword evidence="3" id="KW-0496">Mitochondrion</keyword>
<dbReference type="Pfam" id="PF07534">
    <property type="entry name" value="TLD"/>
    <property type="match status" value="1"/>
</dbReference>
<dbReference type="PANTHER" id="PTHR23354:SF62">
    <property type="entry name" value="MUSTARD, ISOFORM V"/>
    <property type="match status" value="1"/>
</dbReference>
<dbReference type="Proteomes" id="UP001176517">
    <property type="component" value="Unassembled WGS sequence"/>
</dbReference>
<evidence type="ECO:0000313" key="7">
    <source>
        <dbReference type="EMBL" id="KAK0555309.1"/>
    </source>
</evidence>
<feature type="region of interest" description="Disordered" evidence="5">
    <location>
        <begin position="108"/>
        <end position="135"/>
    </location>
</feature>
<evidence type="ECO:0000256" key="1">
    <source>
        <dbReference type="ARBA" id="ARBA00004173"/>
    </source>
</evidence>
<comment type="caution">
    <text evidence="7">The sequence shown here is derived from an EMBL/GenBank/DDBJ whole genome shotgun (WGS) entry which is preliminary data.</text>
</comment>
<protein>
    <recommendedName>
        <fullName evidence="4">Oxidation resistance protein 1</fullName>
    </recommendedName>
</protein>
<evidence type="ECO:0000256" key="5">
    <source>
        <dbReference type="SAM" id="MobiDB-lite"/>
    </source>
</evidence>
<proteinExistence type="inferred from homology"/>
<feature type="region of interest" description="Disordered" evidence="5">
    <location>
        <begin position="162"/>
        <end position="205"/>
    </location>
</feature>
<dbReference type="GO" id="GO:0005634">
    <property type="term" value="C:nucleus"/>
    <property type="evidence" value="ECO:0007669"/>
    <property type="project" value="TreeGrafter"/>
</dbReference>
<name>A0AAN6GVS6_9BASI</name>
<dbReference type="PROSITE" id="PS51886">
    <property type="entry name" value="TLDC"/>
    <property type="match status" value="1"/>
</dbReference>
<feature type="region of interest" description="Disordered" evidence="5">
    <location>
        <begin position="431"/>
        <end position="464"/>
    </location>
</feature>
<comment type="subcellular location">
    <subcellularLocation>
        <location evidence="1">Mitochondrion</location>
    </subcellularLocation>
</comment>
<feature type="compositionally biased region" description="Low complexity" evidence="5">
    <location>
        <begin position="126"/>
        <end position="135"/>
    </location>
</feature>
<evidence type="ECO:0000313" key="8">
    <source>
        <dbReference type="Proteomes" id="UP001176517"/>
    </source>
</evidence>
<dbReference type="AlphaFoldDB" id="A0AAN6GVS6"/>
<dbReference type="SMART" id="SM00584">
    <property type="entry name" value="TLDc"/>
    <property type="match status" value="1"/>
</dbReference>
<feature type="region of interest" description="Disordered" evidence="5">
    <location>
        <begin position="1"/>
        <end position="49"/>
    </location>
</feature>
<feature type="compositionally biased region" description="Acidic residues" evidence="5">
    <location>
        <begin position="431"/>
        <end position="441"/>
    </location>
</feature>
<feature type="compositionally biased region" description="Low complexity" evidence="5">
    <location>
        <begin position="163"/>
        <end position="185"/>
    </location>
</feature>
<dbReference type="EMBL" id="JAPDMZ010000028">
    <property type="protein sequence ID" value="KAK0555309.1"/>
    <property type="molecule type" value="Genomic_DNA"/>
</dbReference>
<organism evidence="7 8">
    <name type="scientific">Tilletia horrida</name>
    <dbReference type="NCBI Taxonomy" id="155126"/>
    <lineage>
        <taxon>Eukaryota</taxon>
        <taxon>Fungi</taxon>
        <taxon>Dikarya</taxon>
        <taxon>Basidiomycota</taxon>
        <taxon>Ustilaginomycotina</taxon>
        <taxon>Exobasidiomycetes</taxon>
        <taxon>Tilletiales</taxon>
        <taxon>Tilletiaceae</taxon>
        <taxon>Tilletia</taxon>
    </lineage>
</organism>
<dbReference type="PANTHER" id="PTHR23354">
    <property type="entry name" value="NUCLEOLAR PROTEIN 7/ESTROGEN RECEPTOR COACTIVATOR-RELATED"/>
    <property type="match status" value="1"/>
</dbReference>
<reference evidence="7" key="1">
    <citation type="journal article" date="2023" name="PhytoFront">
        <title>Draft Genome Resources of Seven Strains of Tilletia horrida, Causal Agent of Kernel Smut of Rice.</title>
        <authorList>
            <person name="Khanal S."/>
            <person name="Antony Babu S."/>
            <person name="Zhou X.G."/>
        </authorList>
    </citation>
    <scope>NUCLEOTIDE SEQUENCE</scope>
    <source>
        <strain evidence="7">TX6</strain>
    </source>
</reference>
<dbReference type="InterPro" id="IPR006571">
    <property type="entry name" value="TLDc_dom"/>
</dbReference>
<keyword evidence="8" id="KW-1185">Reference proteome</keyword>
<dbReference type="GO" id="GO:0006979">
    <property type="term" value="P:response to oxidative stress"/>
    <property type="evidence" value="ECO:0007669"/>
    <property type="project" value="TreeGrafter"/>
</dbReference>
<feature type="domain" description="TLDc" evidence="6">
    <location>
        <begin position="218"/>
        <end position="486"/>
    </location>
</feature>
<sequence length="488" mass="52758">MSVPRYSPSTGRFERPVQPTRTDSDDSDFGAFVDAESDTHSHQASSSTAYHVGAVSSPAALATPTQADEDLFHAFERAAIEQAERRPSPPPIDLRGVENKLGADILVPKRMPSYGSSGQTIRLEDSTSSLSPSSTPFDSASFFDAMSASDSQYHDAAQDILRRGSGSNSGASPSRSPQDSLNLSSDHSHSHRRQAARTLSPRKPIAVTLTDRQDITSEVIMPWHASHLQAALPPRLRLGKTWKLLYSIDQHGTSLGTLYNNVARGLDPSRVKPPPTTDFSSIGDSYMRGASSAARGAVGLSSSSGRKLGAGLSLSEAGLILAVRDEEDNIFGAFINERLRPHTGYYGTGETFLWKTTRQPAPVLARDPSAEANRIKTFRWTGRNDYVLLTETSFLSIGGGESGRYGLWLDSGLENGVSSRCSTFANDVLCDDEPGGEEQDGGGDLAMEQERQRADSDPFGLMDDDRERDAEEAKFEVIGLEVWAVGID</sequence>
<comment type="similarity">
    <text evidence="2">Belongs to the OXR1 family.</text>
</comment>
<evidence type="ECO:0000256" key="3">
    <source>
        <dbReference type="ARBA" id="ARBA00023128"/>
    </source>
</evidence>
<accession>A0AAN6GVS6</accession>
<evidence type="ECO:0000259" key="6">
    <source>
        <dbReference type="PROSITE" id="PS51886"/>
    </source>
</evidence>
<evidence type="ECO:0000256" key="4">
    <source>
        <dbReference type="ARBA" id="ARBA00040604"/>
    </source>
</evidence>